<reference evidence="1" key="1">
    <citation type="submission" date="2018-02" db="EMBL/GenBank/DDBJ databases">
        <authorList>
            <person name="Kim S.-K."/>
            <person name="Jung H.-I."/>
            <person name="Lee S.-W."/>
        </authorList>
    </citation>
    <scope>NUCLEOTIDE SEQUENCE</scope>
    <source>
        <strain evidence="1">SK3146</strain>
    </source>
</reference>
<protein>
    <submittedName>
        <fullName evidence="1">Uncharacterized protein</fullName>
    </submittedName>
</protein>
<evidence type="ECO:0000313" key="1">
    <source>
        <dbReference type="EMBL" id="UQZ81755.1"/>
    </source>
</evidence>
<accession>A0ABY4RIB0</accession>
<evidence type="ECO:0000313" key="2">
    <source>
        <dbReference type="Proteomes" id="UP001057134"/>
    </source>
</evidence>
<gene>
    <name evidence="1" type="ORF">SK3146_00911</name>
</gene>
<dbReference type="EMBL" id="CP027059">
    <property type="protein sequence ID" value="UQZ81755.1"/>
    <property type="molecule type" value="Genomic_DNA"/>
</dbReference>
<reference evidence="1" key="2">
    <citation type="journal article" date="2021" name="J Anim Sci Technol">
        <title>Complete genome sequence of Paenibacillus konkukensis sp. nov. SK3146 as a potential probiotic strain.</title>
        <authorList>
            <person name="Jung H.I."/>
            <person name="Park S."/>
            <person name="Niu K.M."/>
            <person name="Lee S.W."/>
            <person name="Kothari D."/>
            <person name="Yi K.J."/>
            <person name="Kim S.K."/>
        </authorList>
    </citation>
    <scope>NUCLEOTIDE SEQUENCE</scope>
    <source>
        <strain evidence="1">SK3146</strain>
    </source>
</reference>
<name>A0ABY4RIB0_9BACL</name>
<dbReference type="Proteomes" id="UP001057134">
    <property type="component" value="Chromosome"/>
</dbReference>
<sequence length="40" mass="4788">MVMRTGIEHTIAMIMRIVIDWRELEKSDEVIPQIHYDDSD</sequence>
<proteinExistence type="predicted"/>
<keyword evidence="2" id="KW-1185">Reference proteome</keyword>
<organism evidence="1 2">
    <name type="scientific">Paenibacillus konkukensis</name>
    <dbReference type="NCBI Taxonomy" id="2020716"/>
    <lineage>
        <taxon>Bacteria</taxon>
        <taxon>Bacillati</taxon>
        <taxon>Bacillota</taxon>
        <taxon>Bacilli</taxon>
        <taxon>Bacillales</taxon>
        <taxon>Paenibacillaceae</taxon>
        <taxon>Paenibacillus</taxon>
    </lineage>
</organism>